<dbReference type="InterPro" id="IPR001375">
    <property type="entry name" value="Peptidase_S9_cat"/>
</dbReference>
<dbReference type="Gene3D" id="1.20.1440.110">
    <property type="entry name" value="acylaminoacyl peptidase"/>
    <property type="match status" value="1"/>
</dbReference>
<dbReference type="Gene3D" id="3.40.50.1820">
    <property type="entry name" value="alpha/beta hydrolase"/>
    <property type="match status" value="1"/>
</dbReference>
<name>A0AA41XIZ9_9MICO</name>
<proteinExistence type="inferred from homology"/>
<comment type="caution">
    <text evidence="3">The sequence shown here is derived from an EMBL/GenBank/DDBJ whole genome shotgun (WGS) entry which is preliminary data.</text>
</comment>
<comment type="similarity">
    <text evidence="1">Belongs to the AB hydrolase superfamily.</text>
</comment>
<dbReference type="PANTHER" id="PTHR22946">
    <property type="entry name" value="DIENELACTONE HYDROLASE DOMAIN-CONTAINING PROTEIN-RELATED"/>
    <property type="match status" value="1"/>
</dbReference>
<dbReference type="RefSeq" id="WP_259529782.1">
    <property type="nucleotide sequence ID" value="NZ_JANLCK010000007.1"/>
</dbReference>
<dbReference type="InterPro" id="IPR050261">
    <property type="entry name" value="FrsA_esterase"/>
</dbReference>
<dbReference type="PANTHER" id="PTHR22946:SF12">
    <property type="entry name" value="CONIDIAL PIGMENT BIOSYNTHESIS PROTEIN AYG1 (AFU_ORTHOLOGUE AFUA_2G17550)"/>
    <property type="match status" value="1"/>
</dbReference>
<dbReference type="Pfam" id="PF00326">
    <property type="entry name" value="Peptidase_S9"/>
    <property type="match status" value="1"/>
</dbReference>
<dbReference type="GO" id="GO:0006508">
    <property type="term" value="P:proteolysis"/>
    <property type="evidence" value="ECO:0007669"/>
    <property type="project" value="InterPro"/>
</dbReference>
<dbReference type="AlphaFoldDB" id="A0AA41XIZ9"/>
<protein>
    <submittedName>
        <fullName evidence="3">Prolyl oligopeptidase family serine peptidase</fullName>
    </submittedName>
</protein>
<reference evidence="3" key="1">
    <citation type="submission" date="2022-08" db="EMBL/GenBank/DDBJ databases">
        <authorList>
            <person name="Deng Y."/>
            <person name="Han X.-F."/>
            <person name="Zhang Y.-Q."/>
        </authorList>
    </citation>
    <scope>NUCLEOTIDE SEQUENCE</scope>
    <source>
        <strain evidence="3">CPCC 203407</strain>
    </source>
</reference>
<gene>
    <name evidence="3" type="ORF">N1028_13390</name>
</gene>
<accession>A0AA41XIZ9</accession>
<sequence length="379" mass="41719">MFEPFPGNYVWNLSVSLSLSTGGQLTEILEAIDPVIGLSAEGDDATSAYLDAWEGLGDRMVSLGDEELAAGRPWSAAARFERAANYYMTGERMQEIGGRRRADVYRKMLEAFARVVTYGGEPVSRVEIPFEGGSFPGLFFRAPGAGPQTPVMVQFNGLDSTKEQMWGSPLRTELARRGISLLMVDHPGTGEALRLRGLTAVPESERWGSACIDYLESRDDIDQARIGIVGWSLGGYYAPRAAAFEPRFALCVAWGANYHWGELQKARARREGENPVPHYWKHVQWVWGVEDRDAFMERAAEISLAGVVSLITVPFLVTHGAGDRQIPLTDATEQFEAATGSPDRELKIFTSRDGGIEHVSVDNMLPVSAFIADWVAARL</sequence>
<dbReference type="GO" id="GO:0008236">
    <property type="term" value="F:serine-type peptidase activity"/>
    <property type="evidence" value="ECO:0007669"/>
    <property type="project" value="InterPro"/>
</dbReference>
<evidence type="ECO:0000256" key="1">
    <source>
        <dbReference type="ARBA" id="ARBA00008645"/>
    </source>
</evidence>
<evidence type="ECO:0000313" key="3">
    <source>
        <dbReference type="EMBL" id="MCS5726888.1"/>
    </source>
</evidence>
<evidence type="ECO:0000313" key="4">
    <source>
        <dbReference type="Proteomes" id="UP001165587"/>
    </source>
</evidence>
<feature type="domain" description="Peptidase S9 prolyl oligopeptidase catalytic" evidence="2">
    <location>
        <begin position="210"/>
        <end position="353"/>
    </location>
</feature>
<dbReference type="Proteomes" id="UP001165587">
    <property type="component" value="Unassembled WGS sequence"/>
</dbReference>
<dbReference type="EMBL" id="JANLCK010000007">
    <property type="protein sequence ID" value="MCS5726888.1"/>
    <property type="molecule type" value="Genomic_DNA"/>
</dbReference>
<evidence type="ECO:0000259" key="2">
    <source>
        <dbReference type="Pfam" id="PF00326"/>
    </source>
</evidence>
<keyword evidence="4" id="KW-1185">Reference proteome</keyword>
<organism evidence="3 4">
    <name type="scientific">Herbiconiux oxytropis</name>
    <dbReference type="NCBI Taxonomy" id="2970915"/>
    <lineage>
        <taxon>Bacteria</taxon>
        <taxon>Bacillati</taxon>
        <taxon>Actinomycetota</taxon>
        <taxon>Actinomycetes</taxon>
        <taxon>Micrococcales</taxon>
        <taxon>Microbacteriaceae</taxon>
        <taxon>Herbiconiux</taxon>
    </lineage>
</organism>
<dbReference type="InterPro" id="IPR029058">
    <property type="entry name" value="AB_hydrolase_fold"/>
</dbReference>
<dbReference type="SUPFAM" id="SSF53474">
    <property type="entry name" value="alpha/beta-Hydrolases"/>
    <property type="match status" value="1"/>
</dbReference>